<dbReference type="AlphaFoldDB" id="A0A1C2IPJ8"/>
<dbReference type="OrthoDB" id="965828at2"/>
<keyword evidence="1" id="KW-0812">Transmembrane</keyword>
<accession>A0A1C2IPJ8</accession>
<feature type="transmembrane region" description="Helical" evidence="1">
    <location>
        <begin position="36"/>
        <end position="54"/>
    </location>
</feature>
<dbReference type="Proteomes" id="UP000095008">
    <property type="component" value="Unassembled WGS sequence"/>
</dbReference>
<dbReference type="RefSeq" id="WP_024895325.1">
    <property type="nucleotide sequence ID" value="NZ_JAAOMO010000099.1"/>
</dbReference>
<keyword evidence="1" id="KW-0472">Membrane</keyword>
<name>A0A1C2IPJ8_ACITH</name>
<dbReference type="STRING" id="930.GCA_002079865_02068"/>
<evidence type="ECO:0000313" key="3">
    <source>
        <dbReference type="EMBL" id="OCX69444.1"/>
    </source>
</evidence>
<sequence>MQRLPYDDYARDKMILRDWLAMDRTAFAVARTFNDYLKNFMTAIIATLVFLVIFKGSFWDVVLYVGFLIAAILLVAGIFLLAQAYFHHRNLHNDG</sequence>
<evidence type="ECO:0008006" key="6">
    <source>
        <dbReference type="Google" id="ProtNLM"/>
    </source>
</evidence>
<feature type="transmembrane region" description="Helical" evidence="1">
    <location>
        <begin position="61"/>
        <end position="86"/>
    </location>
</feature>
<keyword evidence="1" id="KW-1133">Transmembrane helix</keyword>
<evidence type="ECO:0000313" key="5">
    <source>
        <dbReference type="Proteomes" id="UP000095008"/>
    </source>
</evidence>
<evidence type="ECO:0000256" key="1">
    <source>
        <dbReference type="SAM" id="Phobius"/>
    </source>
</evidence>
<dbReference type="EMBL" id="LWSA01000246">
    <property type="protein sequence ID" value="OCX69444.1"/>
    <property type="molecule type" value="Genomic_DNA"/>
</dbReference>
<evidence type="ECO:0000313" key="2">
    <source>
        <dbReference type="EMBL" id="OCX67996.1"/>
    </source>
</evidence>
<organism evidence="3 4">
    <name type="scientific">Acidithiobacillus thiooxidans</name>
    <name type="common">Thiobacillus thiooxidans</name>
    <dbReference type="NCBI Taxonomy" id="930"/>
    <lineage>
        <taxon>Bacteria</taxon>
        <taxon>Pseudomonadati</taxon>
        <taxon>Pseudomonadota</taxon>
        <taxon>Acidithiobacillia</taxon>
        <taxon>Acidithiobacillales</taxon>
        <taxon>Acidithiobacillaceae</taxon>
        <taxon>Acidithiobacillus</taxon>
    </lineage>
</organism>
<dbReference type="Proteomes" id="UP000094893">
    <property type="component" value="Unassembled WGS sequence"/>
</dbReference>
<evidence type="ECO:0000313" key="4">
    <source>
        <dbReference type="Proteomes" id="UP000094893"/>
    </source>
</evidence>
<dbReference type="EMBL" id="LWRY01000285">
    <property type="protein sequence ID" value="OCX67996.1"/>
    <property type="molecule type" value="Genomic_DNA"/>
</dbReference>
<proteinExistence type="predicted"/>
<reference evidence="3 4" key="1">
    <citation type="journal article" date="2016" name="Int. J. Mol. Sci.">
        <title>Comparative genomics of the extreme acidophile Acidithiobacillus thiooxidans reveals intraspecific divergence and niche adaptation.</title>
        <authorList>
            <person name="Zhang X."/>
            <person name="Feng X."/>
            <person name="Tao J."/>
            <person name="Ma L."/>
            <person name="Xiao Y."/>
            <person name="Liang Y."/>
            <person name="Liu X."/>
            <person name="Yin H."/>
        </authorList>
    </citation>
    <scope>NUCLEOTIDE SEQUENCE [LARGE SCALE GENOMIC DNA]</scope>
    <source>
        <strain evidence="3 4">A02</strain>
        <strain evidence="2">DXS-W</strain>
    </source>
</reference>
<protein>
    <recommendedName>
        <fullName evidence="6">DUF202 domain-containing protein</fullName>
    </recommendedName>
</protein>
<gene>
    <name evidence="2" type="ORF">A6M23_19355</name>
    <name evidence="3" type="ORF">A6P07_16555</name>
</gene>
<keyword evidence="5" id="KW-1185">Reference proteome</keyword>
<comment type="caution">
    <text evidence="3">The sequence shown here is derived from an EMBL/GenBank/DDBJ whole genome shotgun (WGS) entry which is preliminary data.</text>
</comment>